<dbReference type="Proteomes" id="UP000248168">
    <property type="component" value="Unassembled WGS sequence"/>
</dbReference>
<sequence>MNRHVNAIAGRLSLRHPQRHSLEILDRLTEIVPPKKGADIAASLAAIKSEFPTVTDFEREFPSLCFALATGVGKTRLMGAFISYLHLAHGINHFFVLAPNLTIYNKLITDFTPNTPKYVFTGIAEFATEPPTIITGDNYESGVAARLTSLPGFGQEVHINIFNISKINSEVRGGKAPRIKRLSEYIGQSYFEYLAGLDDLVLLMDESHRYRASAGVRAINELKPVLGLELTATPFVESPKGPVPFKNVIYDYSLAKAMADGFVKEPAVVTQKNFNPSQFNAAQLEQIKLEDGVRLHENTKVELETYARQTGQRVVKPFMLIIARDITHAGHLMQQFQSLFEGRYKNRVIQVDSSKTGAEEDEMVQHLLAVESPDEPTEIVIHVNMLKEGWDVTNLYTIVPLRAANARTLIEQSIGRGLRLPYGKRTGVSTVDRLNIVAHDRFQEIIDEANKPDSMIRLTQVILDPATDLQKMRTVVAQSKIEEQLHGASLTGPAGGPPQATPIFSGEVERGIAQAVYKVIQKYENLPSSNDLLKPEIQAQIVEEVKQSVTPSQQALPGMAAVPSIAEVVAKTAQLVVRQSIDIPRILVVPRGETTTGFHAFTLDCSNIHYQPVERDLLIQHLRTHEQETLTYGGRMQPEQRLEDYLVRGLVDFDDISYDEHSDLLYDLAGQLVRHLRSYLSEEDARNVLIYHQKQLAAFVHAQMQEHHWEKATGYDVVVSKGFTDLKPSAYTARNGEPVQDFRQTVEDRSRISQMLFGGFQRGLYSVQKFDSDTERRLAIILDRDSQKWFRPSSGQFQISYKQGVSQHDYQPDFVAETSDCIYMLEPKAKNEMTSPDVLAKKEAAVTWCTRATTHALSNGGKPWKYVLLPHDMVDQNMTLSGLASQFAVS</sequence>
<dbReference type="AlphaFoldDB" id="A0A330L2G8"/>
<dbReference type="RefSeq" id="WP_181416633.1">
    <property type="nucleotide sequence ID" value="NZ_OUNR01000001.1"/>
</dbReference>
<dbReference type="GO" id="GO:0003677">
    <property type="term" value="F:DNA binding"/>
    <property type="evidence" value="ECO:0007669"/>
    <property type="project" value="InterPro"/>
</dbReference>
<dbReference type="EMBL" id="OUNR01000001">
    <property type="protein sequence ID" value="SPP63958.1"/>
    <property type="molecule type" value="Genomic_DNA"/>
</dbReference>
<evidence type="ECO:0000313" key="3">
    <source>
        <dbReference type="Proteomes" id="UP000248168"/>
    </source>
</evidence>
<accession>A0A330L2G8</accession>
<evidence type="ECO:0000313" key="2">
    <source>
        <dbReference type="EMBL" id="SPP63958.1"/>
    </source>
</evidence>
<dbReference type="Gene3D" id="3.40.50.300">
    <property type="entry name" value="P-loop containing nucleotide triphosphate hydrolases"/>
    <property type="match status" value="2"/>
</dbReference>
<evidence type="ECO:0000259" key="1">
    <source>
        <dbReference type="Pfam" id="PF04851"/>
    </source>
</evidence>
<dbReference type="GO" id="GO:0016787">
    <property type="term" value="F:hydrolase activity"/>
    <property type="evidence" value="ECO:0007669"/>
    <property type="project" value="InterPro"/>
</dbReference>
<dbReference type="InterPro" id="IPR050742">
    <property type="entry name" value="Helicase_Restrict-Modif_Enz"/>
</dbReference>
<organism evidence="2 3">
    <name type="scientific">Nitrospira lenta</name>
    <dbReference type="NCBI Taxonomy" id="1436998"/>
    <lineage>
        <taxon>Bacteria</taxon>
        <taxon>Pseudomonadati</taxon>
        <taxon>Nitrospirota</taxon>
        <taxon>Nitrospiria</taxon>
        <taxon>Nitrospirales</taxon>
        <taxon>Nitrospiraceae</taxon>
        <taxon>Nitrospira</taxon>
    </lineage>
</organism>
<dbReference type="PANTHER" id="PTHR47396">
    <property type="entry name" value="TYPE I RESTRICTION ENZYME ECOKI R PROTEIN"/>
    <property type="match status" value="1"/>
</dbReference>
<dbReference type="InParanoid" id="A0A330L2G8"/>
<name>A0A330L2G8_9BACT</name>
<dbReference type="InterPro" id="IPR006935">
    <property type="entry name" value="Helicase/UvrB_N"/>
</dbReference>
<dbReference type="PANTHER" id="PTHR47396:SF1">
    <property type="entry name" value="ATP-DEPENDENT HELICASE IRC3-RELATED"/>
    <property type="match status" value="1"/>
</dbReference>
<dbReference type="GO" id="GO:0005524">
    <property type="term" value="F:ATP binding"/>
    <property type="evidence" value="ECO:0007669"/>
    <property type="project" value="InterPro"/>
</dbReference>
<protein>
    <submittedName>
        <fullName evidence="2">Putative Type III restriction enzyme, res subunit</fullName>
    </submittedName>
</protein>
<feature type="domain" description="Helicase/UvrB N-terminal" evidence="1">
    <location>
        <begin position="57"/>
        <end position="235"/>
    </location>
</feature>
<dbReference type="GO" id="GO:0005829">
    <property type="term" value="C:cytosol"/>
    <property type="evidence" value="ECO:0007669"/>
    <property type="project" value="TreeGrafter"/>
</dbReference>
<dbReference type="SUPFAM" id="SSF52540">
    <property type="entry name" value="P-loop containing nucleoside triphosphate hydrolases"/>
    <property type="match status" value="2"/>
</dbReference>
<dbReference type="Pfam" id="PF04851">
    <property type="entry name" value="ResIII"/>
    <property type="match status" value="1"/>
</dbReference>
<gene>
    <name evidence="2" type="ORF">NITLEN_11044</name>
</gene>
<proteinExistence type="predicted"/>
<keyword evidence="3" id="KW-1185">Reference proteome</keyword>
<reference evidence="3" key="1">
    <citation type="submission" date="2018-04" db="EMBL/GenBank/DDBJ databases">
        <authorList>
            <person name="Lucker S."/>
            <person name="Sakoula D."/>
        </authorList>
    </citation>
    <scope>NUCLEOTIDE SEQUENCE [LARGE SCALE GENOMIC DNA]</scope>
</reference>
<dbReference type="REBASE" id="281872">
    <property type="entry name" value="NleB510ORF11045P"/>
</dbReference>
<dbReference type="InterPro" id="IPR027417">
    <property type="entry name" value="P-loop_NTPase"/>
</dbReference>